<dbReference type="RefSeq" id="WP_167362582.1">
    <property type="nucleotide sequence ID" value="NZ_FPKS01000004.1"/>
</dbReference>
<gene>
    <name evidence="2" type="ORF">SAMN02746068_01036</name>
</gene>
<protein>
    <submittedName>
        <fullName evidence="2">Uncharacterized protein</fullName>
    </submittedName>
</protein>
<dbReference type="STRING" id="1122154.SAMN02746068_01036"/>
<dbReference type="EMBL" id="FPKS01000004">
    <property type="protein sequence ID" value="SFZ73996.1"/>
    <property type="molecule type" value="Genomic_DNA"/>
</dbReference>
<evidence type="ECO:0000313" key="2">
    <source>
        <dbReference type="EMBL" id="SFZ73996.1"/>
    </source>
</evidence>
<evidence type="ECO:0000313" key="3">
    <source>
        <dbReference type="Proteomes" id="UP000185655"/>
    </source>
</evidence>
<feature type="transmembrane region" description="Helical" evidence="1">
    <location>
        <begin position="7"/>
        <end position="28"/>
    </location>
</feature>
<dbReference type="AlphaFoldDB" id="A0A1K2HB06"/>
<name>A0A1K2HB06_9LACT</name>
<proteinExistence type="predicted"/>
<keyword evidence="1" id="KW-0472">Membrane</keyword>
<reference evidence="2 3" key="1">
    <citation type="submission" date="2016-11" db="EMBL/GenBank/DDBJ databases">
        <authorList>
            <person name="Jaros S."/>
            <person name="Januszkiewicz K."/>
            <person name="Wedrychowicz H."/>
        </authorList>
    </citation>
    <scope>NUCLEOTIDE SEQUENCE [LARGE SCALE GENOMIC DNA]</scope>
    <source>
        <strain evidence="2 3">DSM 22330</strain>
    </source>
</reference>
<sequence length="57" mass="6590">MKKKFSIINFAFYIILGMVIVGGIDYFINNKISLIWAIVGISLMFSFEMVKKSKHDE</sequence>
<keyword evidence="1" id="KW-0812">Transmembrane</keyword>
<dbReference type="Proteomes" id="UP000185655">
    <property type="component" value="Unassembled WGS sequence"/>
</dbReference>
<feature type="transmembrane region" description="Helical" evidence="1">
    <location>
        <begin position="34"/>
        <end position="50"/>
    </location>
</feature>
<accession>A0A1K2HB06</accession>
<organism evidence="2 3">
    <name type="scientific">Pseudolactococcus chungangensis CAU 28 = DSM 22330</name>
    <dbReference type="NCBI Taxonomy" id="1122154"/>
    <lineage>
        <taxon>Bacteria</taxon>
        <taxon>Bacillati</taxon>
        <taxon>Bacillota</taxon>
        <taxon>Bacilli</taxon>
        <taxon>Lactobacillales</taxon>
        <taxon>Streptococcaceae</taxon>
        <taxon>Pseudolactococcus</taxon>
    </lineage>
</organism>
<keyword evidence="1" id="KW-1133">Transmembrane helix</keyword>
<evidence type="ECO:0000256" key="1">
    <source>
        <dbReference type="SAM" id="Phobius"/>
    </source>
</evidence>